<dbReference type="AlphaFoldDB" id="A0A176RT41"/>
<reference evidence="1 2" key="1">
    <citation type="submission" date="2016-05" db="EMBL/GenBank/DDBJ databases">
        <title>Single-cell genome of chain-forming Candidatus Thiomargarita nelsonii and comparison to other large sulfur-oxidizing bacteria.</title>
        <authorList>
            <person name="Winkel M."/>
            <person name="Salman V."/>
            <person name="Woyke T."/>
            <person name="Schulz-Vogt H."/>
            <person name="Richter M."/>
            <person name="Flood B."/>
            <person name="Bailey J."/>
            <person name="Amann R."/>
            <person name="Mussmann M."/>
        </authorList>
    </citation>
    <scope>NUCLEOTIDE SEQUENCE [LARGE SCALE GENOMIC DNA]</scope>
    <source>
        <strain evidence="1 2">THI036</strain>
    </source>
</reference>
<keyword evidence="2" id="KW-1185">Reference proteome</keyword>
<sequence length="53" mass="6188">MAFRSLYPSWTTPCLPFTPKSHSTTYTRACCDYRQCCPYIASGCWTRFQLRIA</sequence>
<comment type="caution">
    <text evidence="1">The sequence shown here is derived from an EMBL/GenBank/DDBJ whole genome shotgun (WGS) entry which is preliminary data.</text>
</comment>
<dbReference type="Proteomes" id="UP000076962">
    <property type="component" value="Unassembled WGS sequence"/>
</dbReference>
<protein>
    <submittedName>
        <fullName evidence="1">Uncharacterized protein</fullName>
    </submittedName>
</protein>
<organism evidence="1 2">
    <name type="scientific">Candidatus Thiomargarita nelsonii</name>
    <dbReference type="NCBI Taxonomy" id="1003181"/>
    <lineage>
        <taxon>Bacteria</taxon>
        <taxon>Pseudomonadati</taxon>
        <taxon>Pseudomonadota</taxon>
        <taxon>Gammaproteobacteria</taxon>
        <taxon>Thiotrichales</taxon>
        <taxon>Thiotrichaceae</taxon>
        <taxon>Thiomargarita</taxon>
    </lineage>
</organism>
<dbReference type="EMBL" id="LUTY01003025">
    <property type="protein sequence ID" value="OAD18923.1"/>
    <property type="molecule type" value="Genomic_DNA"/>
</dbReference>
<proteinExistence type="predicted"/>
<accession>A0A176RT41</accession>
<name>A0A176RT41_9GAMM</name>
<gene>
    <name evidence="1" type="ORF">THIOM_005470</name>
</gene>
<evidence type="ECO:0000313" key="1">
    <source>
        <dbReference type="EMBL" id="OAD18923.1"/>
    </source>
</evidence>
<evidence type="ECO:0000313" key="2">
    <source>
        <dbReference type="Proteomes" id="UP000076962"/>
    </source>
</evidence>